<accession>A0A934NDY9</accession>
<dbReference type="PANTHER" id="PTHR30605:SF0">
    <property type="entry name" value="ANHYDRO-N-ACETYLMURAMIC ACID KINASE"/>
    <property type="match status" value="1"/>
</dbReference>
<gene>
    <name evidence="2" type="ORF">JF922_12775</name>
</gene>
<keyword evidence="2" id="KW-0418">Kinase</keyword>
<comment type="caution">
    <text evidence="2">The sequence shown here is derived from an EMBL/GenBank/DDBJ whole genome shotgun (WGS) entry which is preliminary data.</text>
</comment>
<evidence type="ECO:0000256" key="1">
    <source>
        <dbReference type="SAM" id="MobiDB-lite"/>
    </source>
</evidence>
<dbReference type="Pfam" id="PF03702">
    <property type="entry name" value="AnmK"/>
    <property type="match status" value="1"/>
</dbReference>
<dbReference type="AlphaFoldDB" id="A0A934NDY9"/>
<dbReference type="SUPFAM" id="SSF53067">
    <property type="entry name" value="Actin-like ATPase domain"/>
    <property type="match status" value="1"/>
</dbReference>
<keyword evidence="3" id="KW-1185">Reference proteome</keyword>
<dbReference type="InterPro" id="IPR005338">
    <property type="entry name" value="Anhydro_N_Ac-Mur_kinase"/>
</dbReference>
<protein>
    <submittedName>
        <fullName evidence="2">Anhydro-N-acetylmuramic acid kinase</fullName>
    </submittedName>
</protein>
<evidence type="ECO:0000313" key="3">
    <source>
        <dbReference type="Proteomes" id="UP000612893"/>
    </source>
</evidence>
<dbReference type="Proteomes" id="UP000612893">
    <property type="component" value="Unassembled WGS sequence"/>
</dbReference>
<name>A0A934NDY9_9BACT</name>
<reference evidence="2" key="1">
    <citation type="submission" date="2020-10" db="EMBL/GenBank/DDBJ databases">
        <title>Ca. Dormibacterota MAGs.</title>
        <authorList>
            <person name="Montgomery K."/>
        </authorList>
    </citation>
    <scope>NUCLEOTIDE SEQUENCE [LARGE SCALE GENOMIC DNA]</scope>
    <source>
        <strain evidence="2">SC8812_S17_10</strain>
    </source>
</reference>
<keyword evidence="2" id="KW-0808">Transferase</keyword>
<dbReference type="RefSeq" id="WP_338202201.1">
    <property type="nucleotide sequence ID" value="NZ_JAEKNR010000136.1"/>
</dbReference>
<dbReference type="EMBL" id="JAEKNR010000136">
    <property type="protein sequence ID" value="MBJ7598942.1"/>
    <property type="molecule type" value="Genomic_DNA"/>
</dbReference>
<evidence type="ECO:0000313" key="2">
    <source>
        <dbReference type="EMBL" id="MBJ7598942.1"/>
    </source>
</evidence>
<dbReference type="InterPro" id="IPR043129">
    <property type="entry name" value="ATPase_NBD"/>
</dbReference>
<dbReference type="PANTHER" id="PTHR30605">
    <property type="entry name" value="ANHYDRO-N-ACETYLMURAMIC ACID KINASE"/>
    <property type="match status" value="1"/>
</dbReference>
<feature type="region of interest" description="Disordered" evidence="1">
    <location>
        <begin position="20"/>
        <end position="39"/>
    </location>
</feature>
<organism evidence="2 3">
    <name type="scientific">Candidatus Nephthysia bennettiae</name>
    <dbReference type="NCBI Taxonomy" id="3127016"/>
    <lineage>
        <taxon>Bacteria</taxon>
        <taxon>Bacillati</taxon>
        <taxon>Candidatus Dormiibacterota</taxon>
        <taxon>Candidatus Dormibacteria</taxon>
        <taxon>Candidatus Dormibacterales</taxon>
        <taxon>Candidatus Dormibacteraceae</taxon>
        <taxon>Candidatus Nephthysia</taxon>
    </lineage>
</organism>
<sequence>MPQQSIGGRWLHPVDEFKSLAEPGQPDGRPARRIPYTGSGGRRRALKVAGLVSGLSADGIDAVLAEIEQGQDGRIHAQTLNSRWSPHTMPVRRRILQPPASAAELACLNWELGVSFGDAALSVMGGRGRADLLGSHGQTVCHLPEQGVSLQLGEPAAIAERSGVPVIANFRSADLAAGGHGGPVAPFADWHLLSHERENRACLNLGSIASVTVLPAGGGLQDLLAFDVGPANLLIDACGGDQGGSAALLGRVDQELLGELLEHPFFSRRPPKSCGREEFGDVLLEKASARELPRPDLMATLVALTAETVRRALAGHRVDRLLVSGGGVYNRAMVRELGRRFKVLPTDAFGIGARAKEALSFAVLAFAAWRRIPAGLPAVTGARHASVLGQTCWP</sequence>
<dbReference type="GO" id="GO:0016301">
    <property type="term" value="F:kinase activity"/>
    <property type="evidence" value="ECO:0007669"/>
    <property type="project" value="UniProtKB-KW"/>
</dbReference>
<proteinExistence type="predicted"/>
<dbReference type="Gene3D" id="3.30.420.40">
    <property type="match status" value="2"/>
</dbReference>